<dbReference type="GO" id="GO:0008453">
    <property type="term" value="F:alanine-glyoxylate transaminase activity"/>
    <property type="evidence" value="ECO:0007669"/>
    <property type="project" value="UniProtKB-EC"/>
</dbReference>
<dbReference type="GO" id="GO:0030170">
    <property type="term" value="F:pyridoxal phosphate binding"/>
    <property type="evidence" value="ECO:0007669"/>
    <property type="project" value="InterPro"/>
</dbReference>
<evidence type="ECO:0000256" key="6">
    <source>
        <dbReference type="ARBA" id="ARBA00022679"/>
    </source>
</evidence>
<keyword evidence="8" id="KW-0809">Transit peptide</keyword>
<organism evidence="10 11">
    <name type="scientific">Candidatus Scalindua arabica</name>
    <dbReference type="NCBI Taxonomy" id="1127984"/>
    <lineage>
        <taxon>Bacteria</taxon>
        <taxon>Pseudomonadati</taxon>
        <taxon>Planctomycetota</taxon>
        <taxon>Candidatus Brocadiia</taxon>
        <taxon>Candidatus Brocadiales</taxon>
        <taxon>Candidatus Scalinduaceae</taxon>
        <taxon>Candidatus Scalindua</taxon>
    </lineage>
</organism>
<keyword evidence="6" id="KW-0808">Transferase</keyword>
<protein>
    <recommendedName>
        <fullName evidence="4">alanine--glyoxylate transaminase</fullName>
        <ecNumber evidence="4">2.6.1.44</ecNumber>
    </recommendedName>
</protein>
<evidence type="ECO:0000256" key="4">
    <source>
        <dbReference type="ARBA" id="ARBA00013049"/>
    </source>
</evidence>
<dbReference type="InterPro" id="IPR005814">
    <property type="entry name" value="Aminotrans_3"/>
</dbReference>
<comment type="similarity">
    <text evidence="2 9">Belongs to the class-III pyridoxal-phosphate-dependent aminotransferase family.</text>
</comment>
<evidence type="ECO:0000256" key="5">
    <source>
        <dbReference type="ARBA" id="ARBA00022576"/>
    </source>
</evidence>
<keyword evidence="5 10" id="KW-0032">Aminotransferase</keyword>
<dbReference type="Gene3D" id="3.40.640.10">
    <property type="entry name" value="Type I PLP-dependent aspartate aminotransferase-like (Major domain)"/>
    <property type="match status" value="1"/>
</dbReference>
<evidence type="ECO:0000256" key="1">
    <source>
        <dbReference type="ARBA" id="ARBA00001933"/>
    </source>
</evidence>
<dbReference type="AlphaFoldDB" id="A0A941W190"/>
<evidence type="ECO:0000313" key="11">
    <source>
        <dbReference type="Proteomes" id="UP000722750"/>
    </source>
</evidence>
<dbReference type="CDD" id="cd00610">
    <property type="entry name" value="OAT_like"/>
    <property type="match status" value="1"/>
</dbReference>
<dbReference type="InterPro" id="IPR015421">
    <property type="entry name" value="PyrdxlP-dep_Trfase_major"/>
</dbReference>
<comment type="subunit">
    <text evidence="3">Homotetramer.</text>
</comment>
<dbReference type="InterPro" id="IPR049704">
    <property type="entry name" value="Aminotrans_3_PPA_site"/>
</dbReference>
<dbReference type="Gene3D" id="3.90.1150.10">
    <property type="entry name" value="Aspartate Aminotransferase, domain 1"/>
    <property type="match status" value="1"/>
</dbReference>
<dbReference type="Pfam" id="PF00202">
    <property type="entry name" value="Aminotran_3"/>
    <property type="match status" value="1"/>
</dbReference>
<dbReference type="PIRSF" id="PIRSF000521">
    <property type="entry name" value="Transaminase_4ab_Lys_Orn"/>
    <property type="match status" value="1"/>
</dbReference>
<dbReference type="PANTHER" id="PTHR45688">
    <property type="match status" value="1"/>
</dbReference>
<name>A0A941W190_9BACT</name>
<proteinExistence type="inferred from homology"/>
<accession>A0A941W190</accession>
<evidence type="ECO:0000313" key="10">
    <source>
        <dbReference type="EMBL" id="MBS1257453.1"/>
    </source>
</evidence>
<dbReference type="PROSITE" id="PS00600">
    <property type="entry name" value="AA_TRANSFER_CLASS_3"/>
    <property type="match status" value="1"/>
</dbReference>
<sequence>MQGKESFIGPEEIIRKKSEYLIPCVYHFYKEPMQVVRGEGQYLFDHQDKRYLDFYGGVSVLNAGHCHPEIVDKICEQVKTLQHTTTIYLTQPIVDLAERLAQITPENLKKSFFCASGSEANEGALLLAQIYTGKHEFLSLYNGLHGRTKLTMSITGLKFWRTDSNPVGGISFVPDAYCYRCNFNLKYPDCNIECAKQIEKIIETSTSGEIAAFIAEPIQGNGGIITPPDEYFKVVREILDKYGILFITDEVQTGFGRTGKMFAIEHSGVKPDIMTFAKSISNGTPVGGFITSDKIAASYTRPGASTFGGNPVTSVSALARSEEQRQFHLIENAKKMGAHLKEKLKELQDKHILIGDVRGKGLMLGAELVNQGKEPAVQETDIILEYMKDKGVLIGKTGANRNVLAFQPSLIITEDNIDELVDVLDGALCYVEKHKE</sequence>
<evidence type="ECO:0000256" key="9">
    <source>
        <dbReference type="RuleBase" id="RU003560"/>
    </source>
</evidence>
<dbReference type="EC" id="2.6.1.44" evidence="4"/>
<dbReference type="Proteomes" id="UP000722750">
    <property type="component" value="Unassembled WGS sequence"/>
</dbReference>
<reference evidence="10" key="1">
    <citation type="journal article" date="2021" name="ISME J.">
        <title>Fine-scale metabolic discontinuity in a stratified prokaryote microbiome of a Red Sea deep halocline.</title>
        <authorList>
            <person name="Michoud G."/>
            <person name="Ngugi D.K."/>
            <person name="Barozzi A."/>
            <person name="Merlino G."/>
            <person name="Calleja M.L."/>
            <person name="Delgado-Huertas A."/>
            <person name="Moran X.A.G."/>
            <person name="Daffonchio D."/>
        </authorList>
    </citation>
    <scope>NUCLEOTIDE SEQUENCE</scope>
    <source>
        <strain evidence="10">SuakinDeep_MAG55_1</strain>
    </source>
</reference>
<evidence type="ECO:0000256" key="2">
    <source>
        <dbReference type="ARBA" id="ARBA00008954"/>
    </source>
</evidence>
<comment type="cofactor">
    <cofactor evidence="1">
        <name>pyridoxal 5'-phosphate</name>
        <dbReference type="ChEBI" id="CHEBI:597326"/>
    </cofactor>
</comment>
<dbReference type="SUPFAM" id="SSF53383">
    <property type="entry name" value="PLP-dependent transferases"/>
    <property type="match status" value="1"/>
</dbReference>
<comment type="caution">
    <text evidence="10">The sequence shown here is derived from an EMBL/GenBank/DDBJ whole genome shotgun (WGS) entry which is preliminary data.</text>
</comment>
<evidence type="ECO:0000256" key="8">
    <source>
        <dbReference type="ARBA" id="ARBA00022946"/>
    </source>
</evidence>
<dbReference type="FunFam" id="3.40.640.10:FF:000004">
    <property type="entry name" value="Acetylornithine aminotransferase"/>
    <property type="match status" value="1"/>
</dbReference>
<dbReference type="PANTHER" id="PTHR45688:SF3">
    <property type="entry name" value="ALANINE--GLYOXYLATE AMINOTRANSFERASE 2, MITOCHONDRIAL"/>
    <property type="match status" value="1"/>
</dbReference>
<keyword evidence="7 9" id="KW-0663">Pyridoxal phosphate</keyword>
<gene>
    <name evidence="10" type="ORF">MAG551_00497</name>
</gene>
<dbReference type="InterPro" id="IPR015424">
    <property type="entry name" value="PyrdxlP-dep_Trfase"/>
</dbReference>
<evidence type="ECO:0000256" key="3">
    <source>
        <dbReference type="ARBA" id="ARBA00011881"/>
    </source>
</evidence>
<dbReference type="EMBL" id="JAANXD010000025">
    <property type="protein sequence ID" value="MBS1257453.1"/>
    <property type="molecule type" value="Genomic_DNA"/>
</dbReference>
<dbReference type="InterPro" id="IPR015422">
    <property type="entry name" value="PyrdxlP-dep_Trfase_small"/>
</dbReference>
<evidence type="ECO:0000256" key="7">
    <source>
        <dbReference type="ARBA" id="ARBA00022898"/>
    </source>
</evidence>